<reference evidence="1 2" key="1">
    <citation type="submission" date="2017-11" db="EMBL/GenBank/DDBJ databases">
        <title>Evolution of Phototrophy in the Chloroflexi Phylum Driven by Horizontal Gene Transfer.</title>
        <authorList>
            <person name="Ward L.M."/>
            <person name="Hemp J."/>
            <person name="Shih P.M."/>
            <person name="Mcglynn S.E."/>
            <person name="Fischer W."/>
        </authorList>
    </citation>
    <scope>NUCLEOTIDE SEQUENCE [LARGE SCALE GENOMIC DNA]</scope>
    <source>
        <strain evidence="1">CP2_2F</strain>
    </source>
</reference>
<evidence type="ECO:0000313" key="1">
    <source>
        <dbReference type="EMBL" id="PJF30587.1"/>
    </source>
</evidence>
<protein>
    <submittedName>
        <fullName evidence="1">Uncharacterized protein</fullName>
    </submittedName>
</protein>
<proteinExistence type="predicted"/>
<dbReference type="EMBL" id="PGTK01000008">
    <property type="protein sequence ID" value="PJF30587.1"/>
    <property type="molecule type" value="Genomic_DNA"/>
</dbReference>
<name>A0A2M8NZ52_9CHLR</name>
<accession>A0A2M8NZ52</accession>
<sequence length="143" mass="15772">MDTALYWICGAASRRACHSAGEHTKVVISLLTGVCGIFESVLYWQGMDAGLSAEQLEQVREWLGRVVLNLRRTGMGLDSLLDILIETPLGFIAAQTLLIAQPVLSRLVERGIHESLARLLSTAEGTAWLREQLISLERKDVGR</sequence>
<dbReference type="AlphaFoldDB" id="A0A2M8NZ52"/>
<organism evidence="1 2">
    <name type="scientific">Candidatus Thermofonsia Clade 1 bacterium</name>
    <dbReference type="NCBI Taxonomy" id="2364210"/>
    <lineage>
        <taxon>Bacteria</taxon>
        <taxon>Bacillati</taxon>
        <taxon>Chloroflexota</taxon>
        <taxon>Candidatus Thermofontia</taxon>
        <taxon>Candidatus Thermofonsia Clade 1</taxon>
    </lineage>
</organism>
<evidence type="ECO:0000313" key="2">
    <source>
        <dbReference type="Proteomes" id="UP000228921"/>
    </source>
</evidence>
<comment type="caution">
    <text evidence="1">The sequence shown here is derived from an EMBL/GenBank/DDBJ whole genome shotgun (WGS) entry which is preliminary data.</text>
</comment>
<gene>
    <name evidence="1" type="ORF">CUN51_07195</name>
</gene>
<dbReference type="Proteomes" id="UP000228921">
    <property type="component" value="Unassembled WGS sequence"/>
</dbReference>